<dbReference type="Gene3D" id="3.40.50.1860">
    <property type="match status" value="2"/>
</dbReference>
<dbReference type="InterPro" id="IPR018187">
    <property type="entry name" value="Asp/Glu_racemase_AS_1"/>
</dbReference>
<evidence type="ECO:0000256" key="4">
    <source>
        <dbReference type="ARBA" id="ARBA00022984"/>
    </source>
</evidence>
<accession>A0A2Z3LHE7</accession>
<dbReference type="GO" id="GO:0009252">
    <property type="term" value="P:peptidoglycan biosynthetic process"/>
    <property type="evidence" value="ECO:0007669"/>
    <property type="project" value="UniProtKB-UniRule"/>
</dbReference>
<dbReference type="EMBL" id="CP029619">
    <property type="protein sequence ID" value="AWN81864.1"/>
    <property type="molecule type" value="Genomic_DNA"/>
</dbReference>
<feature type="binding site" evidence="7">
    <location>
        <begin position="18"/>
        <end position="19"/>
    </location>
    <ligand>
        <name>substrate</name>
    </ligand>
</feature>
<keyword evidence="5 7" id="KW-0413">Isomerase</keyword>
<comment type="catalytic activity">
    <reaction evidence="1 7">
        <text>L-glutamate = D-glutamate</text>
        <dbReference type="Rhea" id="RHEA:12813"/>
        <dbReference type="ChEBI" id="CHEBI:29985"/>
        <dbReference type="ChEBI" id="CHEBI:29986"/>
        <dbReference type="EC" id="5.1.1.3"/>
    </reaction>
</comment>
<dbReference type="RefSeq" id="WP_162534136.1">
    <property type="nucleotide sequence ID" value="NZ_CP029619.1"/>
</dbReference>
<dbReference type="Proteomes" id="UP000245872">
    <property type="component" value="Chromosome"/>
</dbReference>
<protein>
    <recommendedName>
        <fullName evidence="2 7">Glutamate racemase</fullName>
        <ecNumber evidence="2 7">5.1.1.3</ecNumber>
    </recommendedName>
</protein>
<dbReference type="GO" id="GO:0008360">
    <property type="term" value="P:regulation of cell shape"/>
    <property type="evidence" value="ECO:0007669"/>
    <property type="project" value="UniProtKB-KW"/>
</dbReference>
<feature type="binding site" evidence="7">
    <location>
        <begin position="82"/>
        <end position="83"/>
    </location>
    <ligand>
        <name>substrate</name>
    </ligand>
</feature>
<comment type="similarity">
    <text evidence="7">Belongs to the aspartate/glutamate racemases family.</text>
</comment>
<evidence type="ECO:0000256" key="1">
    <source>
        <dbReference type="ARBA" id="ARBA00001602"/>
    </source>
</evidence>
<keyword evidence="3 7" id="KW-0133">Cell shape</keyword>
<evidence type="ECO:0000313" key="9">
    <source>
        <dbReference type="Proteomes" id="UP000245872"/>
    </source>
</evidence>
<dbReference type="InterPro" id="IPR015942">
    <property type="entry name" value="Asp/Glu/hydantoin_racemase"/>
</dbReference>
<feature type="active site" description="Proton donor/acceptor" evidence="7">
    <location>
        <position position="193"/>
    </location>
</feature>
<organism evidence="8 9">
    <name type="scientific">Candidatus Cardinium hertigii</name>
    <dbReference type="NCBI Taxonomy" id="247481"/>
    <lineage>
        <taxon>Bacteria</taxon>
        <taxon>Pseudomonadati</taxon>
        <taxon>Bacteroidota</taxon>
        <taxon>Cytophagia</taxon>
        <taxon>Cytophagales</taxon>
        <taxon>Amoebophilaceae</taxon>
        <taxon>Candidatus Cardinium</taxon>
    </lineage>
</organism>
<dbReference type="SUPFAM" id="SSF53681">
    <property type="entry name" value="Aspartate/glutamate racemase"/>
    <property type="match status" value="2"/>
</dbReference>
<dbReference type="InterPro" id="IPR004391">
    <property type="entry name" value="Glu_race"/>
</dbReference>
<dbReference type="HAMAP" id="MF_00258">
    <property type="entry name" value="Glu_racemase"/>
    <property type="match status" value="1"/>
</dbReference>
<dbReference type="GO" id="GO:0071555">
    <property type="term" value="P:cell wall organization"/>
    <property type="evidence" value="ECO:0007669"/>
    <property type="project" value="UniProtKB-KW"/>
</dbReference>
<comment type="function">
    <text evidence="7">Provides the (R)-glutamate required for cell wall biosynthesis.</text>
</comment>
<evidence type="ECO:0000256" key="5">
    <source>
        <dbReference type="ARBA" id="ARBA00023235"/>
    </source>
</evidence>
<evidence type="ECO:0000313" key="8">
    <source>
        <dbReference type="EMBL" id="AWN81864.1"/>
    </source>
</evidence>
<dbReference type="GO" id="GO:0008881">
    <property type="term" value="F:glutamate racemase activity"/>
    <property type="evidence" value="ECO:0007669"/>
    <property type="project" value="UniProtKB-UniRule"/>
</dbReference>
<keyword evidence="4 7" id="KW-0573">Peptidoglycan synthesis</keyword>
<reference evidence="8 9" key="1">
    <citation type="submission" date="2018-05" db="EMBL/GenBank/DDBJ databases">
        <title>Candidatus Cardinium hertigii Genome Assembly.</title>
        <authorList>
            <person name="Showmaker K.C."/>
            <person name="Walden K.O."/>
            <person name="Fields C.J."/>
            <person name="Lambert K.N."/>
            <person name="Hudson M.E."/>
        </authorList>
    </citation>
    <scope>NUCLEOTIDE SEQUENCE [LARGE SCALE GENOMIC DNA]</scope>
    <source>
        <strain evidence="9">cHgTN10</strain>
    </source>
</reference>
<evidence type="ECO:0000256" key="2">
    <source>
        <dbReference type="ARBA" id="ARBA00013090"/>
    </source>
</evidence>
<gene>
    <name evidence="7 8" type="primary">murI</name>
    <name evidence="8" type="ORF">DK880_00546</name>
</gene>
<dbReference type="PANTHER" id="PTHR21198:SF2">
    <property type="entry name" value="GLUTAMATE RACEMASE"/>
    <property type="match status" value="1"/>
</dbReference>
<dbReference type="EC" id="5.1.1.3" evidence="2 7"/>
<feature type="active site" description="Proton donor/acceptor" evidence="7">
    <location>
        <position position="81"/>
    </location>
</feature>
<dbReference type="KEGG" id="cher:DK880_00546"/>
<sequence>MLLLNSICRKAAPIAIYDSGVGGLAIAKAVQKILPQESLHYIADTRHLPYGNQTTTSLCSYVAQIVNFCLDKQYKLLVIACNTATTAAGYLNATYFINKAIPIINVVEPVIAALCATTADNPIGLIGTTYTVTHGNYSKRLQEIGKSIIALSTPLLATMVEASFVQQPIDARLLQSYLDPLAHAAIHTLIPACTHYLFLESEIKQIFRTHYHIALNTIDVAGLTALAVKDFLTLHNLLHSSIQPVSHCFMATALTAAFTNATQQLFGQSAITIDLQPYKESVVAMTAPYMP</sequence>
<comment type="pathway">
    <text evidence="7">Cell wall biogenesis; peptidoglycan biosynthesis.</text>
</comment>
<evidence type="ECO:0000256" key="7">
    <source>
        <dbReference type="HAMAP-Rule" id="MF_00258"/>
    </source>
</evidence>
<name>A0A2Z3LHE7_9BACT</name>
<feature type="binding site" evidence="7">
    <location>
        <begin position="194"/>
        <end position="195"/>
    </location>
    <ligand>
        <name>substrate</name>
    </ligand>
</feature>
<keyword evidence="6 7" id="KW-0961">Cell wall biogenesis/degradation</keyword>
<dbReference type="NCBIfam" id="TIGR00067">
    <property type="entry name" value="glut_race"/>
    <property type="match status" value="1"/>
</dbReference>
<dbReference type="UniPathway" id="UPA00219"/>
<keyword evidence="9" id="KW-1185">Reference proteome</keyword>
<dbReference type="Pfam" id="PF01177">
    <property type="entry name" value="Asp_Glu_race"/>
    <property type="match status" value="1"/>
</dbReference>
<dbReference type="PROSITE" id="PS00923">
    <property type="entry name" value="ASP_GLU_RACEMASE_1"/>
    <property type="match status" value="1"/>
</dbReference>
<dbReference type="InterPro" id="IPR001920">
    <property type="entry name" value="Asp/Glu_race"/>
</dbReference>
<feature type="binding site" evidence="7">
    <location>
        <begin position="50"/>
        <end position="51"/>
    </location>
    <ligand>
        <name>substrate</name>
    </ligand>
</feature>
<evidence type="ECO:0000256" key="3">
    <source>
        <dbReference type="ARBA" id="ARBA00022960"/>
    </source>
</evidence>
<proteinExistence type="inferred from homology"/>
<evidence type="ECO:0000256" key="6">
    <source>
        <dbReference type="ARBA" id="ARBA00023316"/>
    </source>
</evidence>
<dbReference type="PANTHER" id="PTHR21198">
    <property type="entry name" value="GLUTAMATE RACEMASE"/>
    <property type="match status" value="1"/>
</dbReference>
<dbReference type="AlphaFoldDB" id="A0A2Z3LHE7"/>